<evidence type="ECO:0000313" key="5">
    <source>
        <dbReference type="EMBL" id="MBB6625991.1"/>
    </source>
</evidence>
<evidence type="ECO:0000256" key="2">
    <source>
        <dbReference type="PIRSR" id="PIRSR000193-1"/>
    </source>
</evidence>
<dbReference type="InterPro" id="IPR029036">
    <property type="entry name" value="P5CR_dimer"/>
</dbReference>
<dbReference type="InterPro" id="IPR028939">
    <property type="entry name" value="P5C_Rdtase_cat_N"/>
</dbReference>
<evidence type="ECO:0000313" key="6">
    <source>
        <dbReference type="Proteomes" id="UP000523955"/>
    </source>
</evidence>
<evidence type="ECO:0000259" key="3">
    <source>
        <dbReference type="Pfam" id="PF03807"/>
    </source>
</evidence>
<comment type="similarity">
    <text evidence="1">Belongs to the pyrroline-5-carboxylate reductase family.</text>
</comment>
<dbReference type="EMBL" id="JACKXE010000001">
    <property type="protein sequence ID" value="MBB6625991.1"/>
    <property type="molecule type" value="Genomic_DNA"/>
</dbReference>
<dbReference type="PANTHER" id="PTHR11645:SF13">
    <property type="entry name" value="PYRROLINE-5-CARBOXYLATE REDUCTASE CATALYTIC N-TERMINAL DOMAIN-CONTAINING PROTEIN"/>
    <property type="match status" value="1"/>
</dbReference>
<evidence type="ECO:0000259" key="4">
    <source>
        <dbReference type="Pfam" id="PF14748"/>
    </source>
</evidence>
<dbReference type="Pfam" id="PF14748">
    <property type="entry name" value="P5CR_dimer"/>
    <property type="match status" value="1"/>
</dbReference>
<feature type="binding site" evidence="2">
    <location>
        <position position="59"/>
    </location>
    <ligand>
        <name>NADPH</name>
        <dbReference type="ChEBI" id="CHEBI:57783"/>
    </ligand>
</feature>
<feature type="binding site" evidence="2">
    <location>
        <begin position="10"/>
        <end position="15"/>
    </location>
    <ligand>
        <name>NADP(+)</name>
        <dbReference type="ChEBI" id="CHEBI:58349"/>
    </ligand>
</feature>
<dbReference type="Gene3D" id="1.10.3730.10">
    <property type="entry name" value="ProC C-terminal domain-like"/>
    <property type="match status" value="1"/>
</dbReference>
<dbReference type="AlphaFoldDB" id="A0A7X0V8X1"/>
<comment type="caution">
    <text evidence="5">The sequence shown here is derived from an EMBL/GenBank/DDBJ whole genome shotgun (WGS) entry which is preliminary data.</text>
</comment>
<protein>
    <submittedName>
        <fullName evidence="5">NAD(P)-binding domain-containing protein</fullName>
    </submittedName>
</protein>
<gene>
    <name evidence="5" type="ORF">H5V45_01540</name>
</gene>
<proteinExistence type="inferred from homology"/>
<organism evidence="5 6">
    <name type="scientific">Nocardioides luti</name>
    <dbReference type="NCBI Taxonomy" id="2761101"/>
    <lineage>
        <taxon>Bacteria</taxon>
        <taxon>Bacillati</taxon>
        <taxon>Actinomycetota</taxon>
        <taxon>Actinomycetes</taxon>
        <taxon>Propionibacteriales</taxon>
        <taxon>Nocardioidaceae</taxon>
        <taxon>Nocardioides</taxon>
    </lineage>
</organism>
<keyword evidence="2" id="KW-0521">NADP</keyword>
<dbReference type="SUPFAM" id="SSF48179">
    <property type="entry name" value="6-phosphogluconate dehydrogenase C-terminal domain-like"/>
    <property type="match status" value="1"/>
</dbReference>
<dbReference type="InterPro" id="IPR000304">
    <property type="entry name" value="Pyrroline-COOH_reductase"/>
</dbReference>
<dbReference type="PANTHER" id="PTHR11645">
    <property type="entry name" value="PYRROLINE-5-CARBOXYLATE REDUCTASE"/>
    <property type="match status" value="1"/>
</dbReference>
<dbReference type="Proteomes" id="UP000523955">
    <property type="component" value="Unassembled WGS sequence"/>
</dbReference>
<sequence length="263" mass="26417">MPTDPTYGVIGVGALAAAIVTGLCEGVEDAPQVLLSPRGRAHAEALAARFPTVRVAADNQAVVDGAGTVLVAVLPQQAEAVLGDLTFGTHHLVVSLVAGVPLADLARWATPAGEVVRANPLPSAAAREGMTTVHPPVPAVTDLFARVGRVLPVAEETAYDALSAASATVAAHYAYLDAIAGWLATQGVDGPEARGYVAAVFSGVADTLRTGDGGPPDLAGLTAEVATPGGLNEQLTADLRAAGVYDAVDRALSAVLARTVAPN</sequence>
<accession>A0A7X0V8X1</accession>
<feature type="binding site" evidence="2">
    <location>
        <begin position="72"/>
        <end position="75"/>
    </location>
    <ligand>
        <name>NADP(+)</name>
        <dbReference type="ChEBI" id="CHEBI:58349"/>
    </ligand>
</feature>
<dbReference type="GO" id="GO:0004735">
    <property type="term" value="F:pyrroline-5-carboxylate reductase activity"/>
    <property type="evidence" value="ECO:0007669"/>
    <property type="project" value="InterPro"/>
</dbReference>
<dbReference type="RefSeq" id="WP_185251309.1">
    <property type="nucleotide sequence ID" value="NZ_JACKXE010000001.1"/>
</dbReference>
<dbReference type="SUPFAM" id="SSF51735">
    <property type="entry name" value="NAD(P)-binding Rossmann-fold domains"/>
    <property type="match status" value="1"/>
</dbReference>
<keyword evidence="6" id="KW-1185">Reference proteome</keyword>
<name>A0A7X0V8X1_9ACTN</name>
<dbReference type="InterPro" id="IPR008927">
    <property type="entry name" value="6-PGluconate_DH-like_C_sf"/>
</dbReference>
<feature type="domain" description="Pyrroline-5-carboxylate reductase catalytic N-terminal" evidence="3">
    <location>
        <begin position="7"/>
        <end position="99"/>
    </location>
</feature>
<reference evidence="5 6" key="1">
    <citation type="submission" date="2020-08" db="EMBL/GenBank/DDBJ databases">
        <authorList>
            <person name="Seo M.-J."/>
        </authorList>
    </citation>
    <scope>NUCLEOTIDE SEQUENCE [LARGE SCALE GENOMIC DNA]</scope>
    <source>
        <strain evidence="5 6">KIGAM211</strain>
    </source>
</reference>
<feature type="domain" description="Pyrroline-5-carboxylate reductase dimerisation" evidence="4">
    <location>
        <begin position="157"/>
        <end position="259"/>
    </location>
</feature>
<dbReference type="InterPro" id="IPR036291">
    <property type="entry name" value="NAD(P)-bd_dom_sf"/>
</dbReference>
<dbReference type="PIRSF" id="PIRSF000193">
    <property type="entry name" value="Pyrrol-5-carb_rd"/>
    <property type="match status" value="1"/>
</dbReference>
<dbReference type="GO" id="GO:0055129">
    <property type="term" value="P:L-proline biosynthetic process"/>
    <property type="evidence" value="ECO:0007669"/>
    <property type="project" value="TreeGrafter"/>
</dbReference>
<dbReference type="Pfam" id="PF03807">
    <property type="entry name" value="F420_oxidored"/>
    <property type="match status" value="1"/>
</dbReference>
<evidence type="ECO:0000256" key="1">
    <source>
        <dbReference type="ARBA" id="ARBA00005525"/>
    </source>
</evidence>
<dbReference type="Gene3D" id="3.40.50.720">
    <property type="entry name" value="NAD(P)-binding Rossmann-like Domain"/>
    <property type="match status" value="1"/>
</dbReference>